<organism evidence="1 2">
    <name type="scientific">Alternaria panax</name>
    <dbReference type="NCBI Taxonomy" id="48097"/>
    <lineage>
        <taxon>Eukaryota</taxon>
        <taxon>Fungi</taxon>
        <taxon>Dikarya</taxon>
        <taxon>Ascomycota</taxon>
        <taxon>Pezizomycotina</taxon>
        <taxon>Dothideomycetes</taxon>
        <taxon>Pleosporomycetidae</taxon>
        <taxon>Pleosporales</taxon>
        <taxon>Pleosporineae</taxon>
        <taxon>Pleosporaceae</taxon>
        <taxon>Alternaria</taxon>
        <taxon>Alternaria sect. Panax</taxon>
    </lineage>
</organism>
<gene>
    <name evidence="1" type="ORF">G6011_06608</name>
</gene>
<protein>
    <submittedName>
        <fullName evidence="1">Uncharacterized protein</fullName>
    </submittedName>
</protein>
<evidence type="ECO:0000313" key="2">
    <source>
        <dbReference type="Proteomes" id="UP001199106"/>
    </source>
</evidence>
<comment type="caution">
    <text evidence="1">The sequence shown here is derived from an EMBL/GenBank/DDBJ whole genome shotgun (WGS) entry which is preliminary data.</text>
</comment>
<sequence>MAVHQAELAQGLGSLVAAHTDDPIDEKFQSQHTEYEEKIQSKVDNSGAVAKTSPEEKKLVRKLDIWIMHMV</sequence>
<evidence type="ECO:0000313" key="1">
    <source>
        <dbReference type="EMBL" id="KAG9189740.1"/>
    </source>
</evidence>
<dbReference type="Proteomes" id="UP001199106">
    <property type="component" value="Unassembled WGS sequence"/>
</dbReference>
<keyword evidence="2" id="KW-1185">Reference proteome</keyword>
<dbReference type="EMBL" id="JAANER010000005">
    <property type="protein sequence ID" value="KAG9189740.1"/>
    <property type="molecule type" value="Genomic_DNA"/>
</dbReference>
<dbReference type="AlphaFoldDB" id="A0AAD4FI08"/>
<accession>A0AAD4FI08</accession>
<name>A0AAD4FI08_9PLEO</name>
<proteinExistence type="predicted"/>
<reference evidence="1" key="1">
    <citation type="submission" date="2021-07" db="EMBL/GenBank/DDBJ databases">
        <title>Genome Resource of American Ginseng Black Spot Pathogen Alternaria panax.</title>
        <authorList>
            <person name="Qiu C."/>
            <person name="Wang W."/>
            <person name="Liu Z."/>
        </authorList>
    </citation>
    <scope>NUCLEOTIDE SEQUENCE</scope>
    <source>
        <strain evidence="1">BNCC115425</strain>
    </source>
</reference>